<evidence type="ECO:0000313" key="3">
    <source>
        <dbReference type="Proteomes" id="UP000494165"/>
    </source>
</evidence>
<comment type="caution">
    <text evidence="2">The sequence shown here is derived from an EMBL/GenBank/DDBJ whole genome shotgun (WGS) entry which is preliminary data.</text>
</comment>
<dbReference type="GO" id="GO:0140285">
    <property type="term" value="P:endosome fission"/>
    <property type="evidence" value="ECO:0007669"/>
    <property type="project" value="TreeGrafter"/>
</dbReference>
<dbReference type="GO" id="GO:0030041">
    <property type="term" value="P:actin filament polymerization"/>
    <property type="evidence" value="ECO:0007669"/>
    <property type="project" value="TreeGrafter"/>
</dbReference>
<dbReference type="GO" id="GO:0051125">
    <property type="term" value="P:regulation of actin nucleation"/>
    <property type="evidence" value="ECO:0007669"/>
    <property type="project" value="TreeGrafter"/>
</dbReference>
<proteinExistence type="inferred from homology"/>
<organism evidence="2 3">
    <name type="scientific">Cloeon dipterum</name>
    <dbReference type="NCBI Taxonomy" id="197152"/>
    <lineage>
        <taxon>Eukaryota</taxon>
        <taxon>Metazoa</taxon>
        <taxon>Ecdysozoa</taxon>
        <taxon>Arthropoda</taxon>
        <taxon>Hexapoda</taxon>
        <taxon>Insecta</taxon>
        <taxon>Pterygota</taxon>
        <taxon>Palaeoptera</taxon>
        <taxon>Ephemeroptera</taxon>
        <taxon>Pisciforma</taxon>
        <taxon>Baetidae</taxon>
        <taxon>Cloeon</taxon>
    </lineage>
</organism>
<dbReference type="PANTHER" id="PTHR15691:SF6">
    <property type="entry name" value="WASH COMPLEX SUBUNIT 5"/>
    <property type="match status" value="1"/>
</dbReference>
<accession>A0A8S1D391</accession>
<evidence type="ECO:0000313" key="2">
    <source>
        <dbReference type="EMBL" id="CAB3375292.1"/>
    </source>
</evidence>
<dbReference type="GO" id="GO:0007032">
    <property type="term" value="P:endosome organization"/>
    <property type="evidence" value="ECO:0007669"/>
    <property type="project" value="TreeGrafter"/>
</dbReference>
<dbReference type="Pfam" id="PF10266">
    <property type="entry name" value="Strumpellin"/>
    <property type="match status" value="1"/>
</dbReference>
<dbReference type="InterPro" id="IPR019393">
    <property type="entry name" value="WASH_strumpellin"/>
</dbReference>
<sequence>MILNNDCKVTFLSELASCLILVPWLRPGSGLDKPAGFLHLHFFMGALKNIRSELLRVKETIPEEFKTVSKKRQPQSFADVIFDFSYFKNADDIEKKLENNSRLQELDALLRERHTDTLQSCYVVLEEIHKYAIDLNQLVADLEGGKFLQQSLESMMTGNESKQLMCEALYLYGVMLIVCETHIPGSVREKLLVSCYRSTSHFHEDLFMRVPLNDDYVEQVLDCLRTDDIYHQVVAYPLPQHRSAALATQAAMLYVCLYFCPTVLHNQVPKMREIVDKYFPDNWVINVYMGLTANLAEAWEPYKAAIAALSNTLDSSNLRDYSSRRHEKLKKILHQSKQMLLEGYLNEEFVLSHVTNVIALLRECNITLRWYMLHSAGLSPAADSNKRSKHAQDLMMQDSKFNAKDIFQLLLNTSQLELKIKEFFKQLLKEKSVKWTAHRLESQERLQELSDLFSGTKALPKVNKNESLQNWFAETASTVESLDIEEKTSKNKIFNLVQALEEVQVFHQLDSTVEVRQCLEDTRNLLKRMLRLSTVKEEWLIALQIIGDFNYAWVIIGSYTAMMQNGIKEDPLLVGRLRSIFIKLSSAMETPLIRINESGSQDLLQVSQFYSGLLVAYVGRVLHVIPQMTFTLMARIIDLQTNTLVELPTRLDKDALKTYAQLSTRYEVAKLTNSVSEFAEGILTMKSTLMGILRVDPKKIFEEGIRRELVTHVADTLDQILVFNPKSKGDLESKLNSLGKAMDGYQRSLGYMQDYVRMNGVQIWQEEMSKLFAYSLEQECAEINSSFSPKTVSPNSVNFIGRLTRELIRVSDPKTTFYSGDKDAWCDSKTKAEVMNSKTFLAIFNSIGVWGLSSVDKVLGHMIAAELNFFLHNVYNELLQDRTNLELFGKISKTLYSSELIVNPMSAYPQLAMRLQKTMPNLTESALKIGQMQMIKKSISCQLKISIHYNAQQLNNVLKAFNDCLLTEIKAHYVDPRRAAHPKENGDLLPELTTYLEWIGETEPALKIYTASRSIPYLSLLMFLLTISQINKINFPKNGDSPSVSGGIDGSIFTLGVHTVLHHFHSNVYEQFSNYFSQAINSYFSANLQNNLKTGSIPQDITNCVAFLDKICLLNGSEQKTAISEVILSQP</sequence>
<dbReference type="GO" id="GO:0071203">
    <property type="term" value="C:WASH complex"/>
    <property type="evidence" value="ECO:0007669"/>
    <property type="project" value="InterPro"/>
</dbReference>
<protein>
    <recommendedName>
        <fullName evidence="4">WASH complex subunit strumpellin</fullName>
    </recommendedName>
</protein>
<comment type="similarity">
    <text evidence="1">Belongs to the strumpellin family.</text>
</comment>
<reference evidence="2 3" key="1">
    <citation type="submission" date="2020-04" db="EMBL/GenBank/DDBJ databases">
        <authorList>
            <person name="Alioto T."/>
            <person name="Alioto T."/>
            <person name="Gomez Garrido J."/>
        </authorList>
    </citation>
    <scope>NUCLEOTIDE SEQUENCE [LARGE SCALE GENOMIC DNA]</scope>
</reference>
<dbReference type="GO" id="GO:0005768">
    <property type="term" value="C:endosome"/>
    <property type="evidence" value="ECO:0007669"/>
    <property type="project" value="TreeGrafter"/>
</dbReference>
<dbReference type="AlphaFoldDB" id="A0A8S1D391"/>
<dbReference type="Proteomes" id="UP000494165">
    <property type="component" value="Unassembled WGS sequence"/>
</dbReference>
<evidence type="ECO:0000256" key="1">
    <source>
        <dbReference type="ARBA" id="ARBA00006224"/>
    </source>
</evidence>
<evidence type="ECO:0008006" key="4">
    <source>
        <dbReference type="Google" id="ProtNLM"/>
    </source>
</evidence>
<dbReference type="OrthoDB" id="565118at2759"/>
<dbReference type="PANTHER" id="PTHR15691">
    <property type="entry name" value="WASH COMPLEX SUBUNIT 5"/>
    <property type="match status" value="1"/>
</dbReference>
<gene>
    <name evidence="2" type="ORF">CLODIP_2_CD05771</name>
</gene>
<name>A0A8S1D391_9INSE</name>
<keyword evidence="3" id="KW-1185">Reference proteome</keyword>
<dbReference type="EMBL" id="CADEPI010000110">
    <property type="protein sequence ID" value="CAB3375292.1"/>
    <property type="molecule type" value="Genomic_DNA"/>
</dbReference>